<protein>
    <submittedName>
        <fullName evidence="2">Uncharacterized protein</fullName>
    </submittedName>
</protein>
<reference evidence="2" key="1">
    <citation type="submission" date="2021-01" db="EMBL/GenBank/DDBJ databases">
        <title>Adiantum capillus-veneris genome.</title>
        <authorList>
            <person name="Fang Y."/>
            <person name="Liao Q."/>
        </authorList>
    </citation>
    <scope>NUCLEOTIDE SEQUENCE</scope>
    <source>
        <strain evidence="2">H3</strain>
        <tissue evidence="2">Leaf</tissue>
    </source>
</reference>
<feature type="coiled-coil region" evidence="1">
    <location>
        <begin position="26"/>
        <end position="60"/>
    </location>
</feature>
<keyword evidence="1" id="KW-0175">Coiled coil</keyword>
<accession>A0A9D4UGY5</accession>
<comment type="caution">
    <text evidence="2">The sequence shown here is derived from an EMBL/GenBank/DDBJ whole genome shotgun (WGS) entry which is preliminary data.</text>
</comment>
<sequence>MTTQASSRGKLTFTGVVATPPMLDNHTRLQHEVERLCKENQDLKQKLAAIEVRLVTVEKRKDEKTDNIEAMLTKTKAEVEITLTKEVKAQVQEAISHKINDCVTFTLR</sequence>
<evidence type="ECO:0000313" key="2">
    <source>
        <dbReference type="EMBL" id="KAI5067714.1"/>
    </source>
</evidence>
<gene>
    <name evidence="2" type="ORF">GOP47_0018242</name>
</gene>
<dbReference type="EMBL" id="JABFUD020000017">
    <property type="protein sequence ID" value="KAI5067714.1"/>
    <property type="molecule type" value="Genomic_DNA"/>
</dbReference>
<evidence type="ECO:0000256" key="1">
    <source>
        <dbReference type="SAM" id="Coils"/>
    </source>
</evidence>
<name>A0A9D4UGY5_ADICA</name>
<organism evidence="2 3">
    <name type="scientific">Adiantum capillus-veneris</name>
    <name type="common">Maidenhair fern</name>
    <dbReference type="NCBI Taxonomy" id="13818"/>
    <lineage>
        <taxon>Eukaryota</taxon>
        <taxon>Viridiplantae</taxon>
        <taxon>Streptophyta</taxon>
        <taxon>Embryophyta</taxon>
        <taxon>Tracheophyta</taxon>
        <taxon>Polypodiopsida</taxon>
        <taxon>Polypodiidae</taxon>
        <taxon>Polypodiales</taxon>
        <taxon>Pteridineae</taxon>
        <taxon>Pteridaceae</taxon>
        <taxon>Vittarioideae</taxon>
        <taxon>Adiantum</taxon>
    </lineage>
</organism>
<dbReference type="Proteomes" id="UP000886520">
    <property type="component" value="Chromosome 17"/>
</dbReference>
<keyword evidence="3" id="KW-1185">Reference proteome</keyword>
<proteinExistence type="predicted"/>
<evidence type="ECO:0000313" key="3">
    <source>
        <dbReference type="Proteomes" id="UP000886520"/>
    </source>
</evidence>
<dbReference type="OrthoDB" id="1972150at2759"/>
<dbReference type="AlphaFoldDB" id="A0A9D4UGY5"/>